<evidence type="ECO:0000256" key="1">
    <source>
        <dbReference type="ARBA" id="ARBA00006484"/>
    </source>
</evidence>
<keyword evidence="2" id="KW-0560">Oxidoreductase</keyword>
<dbReference type="PANTHER" id="PTHR24321">
    <property type="entry name" value="DEHYDROGENASES, SHORT CHAIN"/>
    <property type="match status" value="1"/>
</dbReference>
<evidence type="ECO:0000313" key="4">
    <source>
        <dbReference type="Proteomes" id="UP000009038"/>
    </source>
</evidence>
<dbReference type="Gene3D" id="3.40.50.720">
    <property type="entry name" value="NAD(P)-binding Rossmann-like Domain"/>
    <property type="match status" value="1"/>
</dbReference>
<dbReference type="VEuPathDB" id="FungiDB:ASPNIDRAFT2_37415"/>
<dbReference type="InterPro" id="IPR036291">
    <property type="entry name" value="NAD(P)-bd_dom_sf"/>
</dbReference>
<evidence type="ECO:0000256" key="2">
    <source>
        <dbReference type="ARBA" id="ARBA00023002"/>
    </source>
</evidence>
<dbReference type="AlphaFoldDB" id="G3Y1V2"/>
<reference evidence="3 4" key="1">
    <citation type="journal article" date="2011" name="Genome Res.">
        <title>Comparative genomics of citric-acid-producing Aspergillus niger ATCC 1015 versus enzyme-producing CBS 513.88.</title>
        <authorList>
            <person name="Andersen M.R."/>
            <person name="Salazar M.P."/>
            <person name="Schaap P.J."/>
            <person name="van de Vondervoort P.J."/>
            <person name="Culley D."/>
            <person name="Thykaer J."/>
            <person name="Frisvad J.C."/>
            <person name="Nielsen K.F."/>
            <person name="Albang R."/>
            <person name="Albermann K."/>
            <person name="Berka R.M."/>
            <person name="Braus G.H."/>
            <person name="Braus-Stromeyer S.A."/>
            <person name="Corrochano L.M."/>
            <person name="Dai Z."/>
            <person name="van Dijck P.W."/>
            <person name="Hofmann G."/>
            <person name="Lasure L.L."/>
            <person name="Magnuson J.K."/>
            <person name="Menke H."/>
            <person name="Meijer M."/>
            <person name="Meijer S.L."/>
            <person name="Nielsen J.B."/>
            <person name="Nielsen M.L."/>
            <person name="van Ooyen A.J."/>
            <person name="Pel H.J."/>
            <person name="Poulsen L."/>
            <person name="Samson R.A."/>
            <person name="Stam H."/>
            <person name="Tsang A."/>
            <person name="van den Brink J.M."/>
            <person name="Atkins A."/>
            <person name="Aerts A."/>
            <person name="Shapiro H."/>
            <person name="Pangilinan J."/>
            <person name="Salamov A."/>
            <person name="Lou Y."/>
            <person name="Lindquist E."/>
            <person name="Lucas S."/>
            <person name="Grimwood J."/>
            <person name="Grigoriev I.V."/>
            <person name="Kubicek C.P."/>
            <person name="Martinez D."/>
            <person name="van Peij N.N."/>
            <person name="Roubos J.A."/>
            <person name="Nielsen J."/>
            <person name="Baker S.E."/>
        </authorList>
    </citation>
    <scope>NUCLEOTIDE SEQUENCE [LARGE SCALE GENOMIC DNA]</scope>
    <source>
        <strain evidence="4">ATCC 1015 / CBS 113.46 / FGSC A1144 / LSHB Ac4 / NCTC 3858a / NRRL 328 / USDA 3528.7</strain>
    </source>
</reference>
<name>G3Y1V2_ASPNA</name>
<comment type="similarity">
    <text evidence="1">Belongs to the short-chain dehydrogenases/reductases (SDR) family.</text>
</comment>
<proteinExistence type="inferred from homology"/>
<dbReference type="CDD" id="cd05233">
    <property type="entry name" value="SDR_c"/>
    <property type="match status" value="1"/>
</dbReference>
<dbReference type="GO" id="GO:0016491">
    <property type="term" value="F:oxidoreductase activity"/>
    <property type="evidence" value="ECO:0007669"/>
    <property type="project" value="UniProtKB-KW"/>
</dbReference>
<dbReference type="STRING" id="380704.G3Y1V2"/>
<gene>
    <name evidence="3" type="ORF">ASPNIDRAFT_37415</name>
</gene>
<dbReference type="PANTHER" id="PTHR24321:SF8">
    <property type="entry name" value="ESTRADIOL 17-BETA-DEHYDROGENASE 8-RELATED"/>
    <property type="match status" value="1"/>
</dbReference>
<dbReference type="EMBL" id="ACJE01000010">
    <property type="protein sequence ID" value="EHA23408.1"/>
    <property type="molecule type" value="Genomic_DNA"/>
</dbReference>
<sequence length="159" mass="17013">MRKQGYGRIIHIASYTFEEPELGLGVYDASKAAIIGLVHAASVEAGLGVTVNAVMPELIRMDQKQNTKRCGLPEDIAHTSGFVASPEAAFTTGPIFDVSGGETFYQTQYNEIVFHNGRPQETNNKGLLRHAIAYSRSSTSVGPLAVTCGALVMGPKELS</sequence>
<accession>G3Y1V2</accession>
<dbReference type="Proteomes" id="UP000009038">
    <property type="component" value="Unassembled WGS sequence"/>
</dbReference>
<dbReference type="SUPFAM" id="SSF51735">
    <property type="entry name" value="NAD(P)-binding Rossmann-fold domains"/>
    <property type="match status" value="1"/>
</dbReference>
<organism evidence="3 4">
    <name type="scientific">Aspergillus niger (strain ATCC 1015 / CBS 113.46 / FGSC A1144 / LSHB Ac4 / NCTC 3858a / NRRL 328 / USDA 3528.7)</name>
    <dbReference type="NCBI Taxonomy" id="380704"/>
    <lineage>
        <taxon>Eukaryota</taxon>
        <taxon>Fungi</taxon>
        <taxon>Dikarya</taxon>
        <taxon>Ascomycota</taxon>
        <taxon>Pezizomycotina</taxon>
        <taxon>Eurotiomycetes</taxon>
        <taxon>Eurotiomycetidae</taxon>
        <taxon>Eurotiales</taxon>
        <taxon>Aspergillaceae</taxon>
        <taxon>Aspergillus</taxon>
        <taxon>Aspergillus subgen. Circumdati</taxon>
    </lineage>
</organism>
<dbReference type="PRINTS" id="PR00081">
    <property type="entry name" value="GDHRDH"/>
</dbReference>
<dbReference type="OrthoDB" id="47007at2759"/>
<dbReference type="HOGENOM" id="CLU_1660323_0_0_1"/>
<evidence type="ECO:0000313" key="3">
    <source>
        <dbReference type="EMBL" id="EHA23408.1"/>
    </source>
</evidence>
<dbReference type="InterPro" id="IPR002347">
    <property type="entry name" value="SDR_fam"/>
</dbReference>
<protein>
    <submittedName>
        <fullName evidence="3">Uncharacterized protein</fullName>
    </submittedName>
</protein>
<dbReference type="Pfam" id="PF13561">
    <property type="entry name" value="adh_short_C2"/>
    <property type="match status" value="1"/>
</dbReference>
<comment type="caution">
    <text evidence="3">The sequence shown here is derived from an EMBL/GenBank/DDBJ whole genome shotgun (WGS) entry which is preliminary data.</text>
</comment>